<feature type="transmembrane region" description="Helical" evidence="6">
    <location>
        <begin position="289"/>
        <end position="310"/>
    </location>
</feature>
<evidence type="ECO:0000313" key="8">
    <source>
        <dbReference type="EMBL" id="MCH1624496.1"/>
    </source>
</evidence>
<evidence type="ECO:0000256" key="3">
    <source>
        <dbReference type="ARBA" id="ARBA00022692"/>
    </source>
</evidence>
<feature type="transmembrane region" description="Helical" evidence="6">
    <location>
        <begin position="55"/>
        <end position="76"/>
    </location>
</feature>
<proteinExistence type="inferred from homology"/>
<dbReference type="PIRSF" id="PIRSF018968">
    <property type="entry name" value="ABC_permease_BceB"/>
    <property type="match status" value="1"/>
</dbReference>
<feature type="transmembrane region" description="Helical" evidence="6">
    <location>
        <begin position="521"/>
        <end position="541"/>
    </location>
</feature>
<keyword evidence="2 6" id="KW-1003">Cell membrane</keyword>
<feature type="transmembrane region" description="Helical" evidence="6">
    <location>
        <begin position="105"/>
        <end position="127"/>
    </location>
</feature>
<dbReference type="Pfam" id="PF02687">
    <property type="entry name" value="FtsX"/>
    <property type="match status" value="2"/>
</dbReference>
<dbReference type="GO" id="GO:0055085">
    <property type="term" value="P:transmembrane transport"/>
    <property type="evidence" value="ECO:0007669"/>
    <property type="project" value="UniProtKB-UniRule"/>
</dbReference>
<dbReference type="InterPro" id="IPR003838">
    <property type="entry name" value="ABC3_permease_C"/>
</dbReference>
<keyword evidence="3 6" id="KW-0812">Transmembrane</keyword>
<evidence type="ECO:0000256" key="2">
    <source>
        <dbReference type="ARBA" id="ARBA00022475"/>
    </source>
</evidence>
<name>A0AAW5DV33_9BACI</name>
<gene>
    <name evidence="8" type="ORF">MJG50_04085</name>
</gene>
<comment type="subcellular location">
    <subcellularLocation>
        <location evidence="1 6">Cell membrane</location>
        <topology evidence="1 6">Multi-pass membrane protein</topology>
    </subcellularLocation>
</comment>
<dbReference type="RefSeq" id="WP_240252957.1">
    <property type="nucleotide sequence ID" value="NZ_JAKTTI010000003.1"/>
</dbReference>
<dbReference type="Proteomes" id="UP001431131">
    <property type="component" value="Unassembled WGS sequence"/>
</dbReference>
<feature type="domain" description="ABC3 transporter permease C-terminal" evidence="7">
    <location>
        <begin position="526"/>
        <end position="623"/>
    </location>
</feature>
<evidence type="ECO:0000313" key="9">
    <source>
        <dbReference type="Proteomes" id="UP001431131"/>
    </source>
</evidence>
<keyword evidence="4 6" id="KW-1133">Transmembrane helix</keyword>
<evidence type="ECO:0000259" key="7">
    <source>
        <dbReference type="Pfam" id="PF02687"/>
    </source>
</evidence>
<feature type="transmembrane region" description="Helical" evidence="6">
    <location>
        <begin position="147"/>
        <end position="176"/>
    </location>
</feature>
<evidence type="ECO:0000256" key="4">
    <source>
        <dbReference type="ARBA" id="ARBA00022989"/>
    </source>
</evidence>
<accession>A0AAW5DV33</accession>
<comment type="similarity">
    <text evidence="6">Belongs to the ABC-4 integral membrane protein family.</text>
</comment>
<reference evidence="8" key="1">
    <citation type="submission" date="2022-02" db="EMBL/GenBank/DDBJ databases">
        <title>Fredinandcohnia quinoae sp. nov. isolated from Chenopodium quinoa seeds.</title>
        <authorList>
            <person name="Saati-Santamaria Z."/>
            <person name="Flores-Felix J.D."/>
            <person name="Igual J.M."/>
            <person name="Velazquez E."/>
            <person name="Garcia-Fraile P."/>
            <person name="Martinez-Molina E."/>
        </authorList>
    </citation>
    <scope>NUCLEOTIDE SEQUENCE</scope>
    <source>
        <strain evidence="8">SECRCQ15</strain>
    </source>
</reference>
<feature type="transmembrane region" description="Helical" evidence="6">
    <location>
        <begin position="18"/>
        <end position="35"/>
    </location>
</feature>
<feature type="transmembrane region" description="Helical" evidence="6">
    <location>
        <begin position="236"/>
        <end position="256"/>
    </location>
</feature>
<dbReference type="PANTHER" id="PTHR46795:SF3">
    <property type="entry name" value="ABC TRANSPORTER PERMEASE"/>
    <property type="match status" value="1"/>
</dbReference>
<feature type="domain" description="ABC3 transporter permease C-terminal" evidence="7">
    <location>
        <begin position="62"/>
        <end position="178"/>
    </location>
</feature>
<feature type="transmembrane region" description="Helical" evidence="6">
    <location>
        <begin position="575"/>
        <end position="597"/>
    </location>
</feature>
<dbReference type="InterPro" id="IPR052536">
    <property type="entry name" value="ABC-4_Integral_Memb_Prot"/>
</dbReference>
<keyword evidence="6" id="KW-0813">Transport</keyword>
<evidence type="ECO:0000256" key="5">
    <source>
        <dbReference type="ARBA" id="ARBA00023136"/>
    </source>
</evidence>
<protein>
    <submittedName>
        <fullName evidence="8">ABC transporter permease</fullName>
    </submittedName>
</protein>
<dbReference type="AlphaFoldDB" id="A0AAW5DV33"/>
<keyword evidence="5 6" id="KW-0472">Membrane</keyword>
<dbReference type="PANTHER" id="PTHR46795">
    <property type="entry name" value="ABC TRANSPORTER PERMEASE-RELATED-RELATED"/>
    <property type="match status" value="1"/>
</dbReference>
<comment type="caution">
    <text evidence="8">The sequence shown here is derived from an EMBL/GenBank/DDBJ whole genome shotgun (WGS) entry which is preliminary data.</text>
</comment>
<organism evidence="8 9">
    <name type="scientific">Fredinandcohnia quinoae</name>
    <dbReference type="NCBI Taxonomy" id="2918902"/>
    <lineage>
        <taxon>Bacteria</taxon>
        <taxon>Bacillati</taxon>
        <taxon>Bacillota</taxon>
        <taxon>Bacilli</taxon>
        <taxon>Bacillales</taxon>
        <taxon>Bacillaceae</taxon>
        <taxon>Fredinandcohnia</taxon>
    </lineage>
</organism>
<dbReference type="EMBL" id="JAKTTI010000003">
    <property type="protein sequence ID" value="MCH1624496.1"/>
    <property type="molecule type" value="Genomic_DNA"/>
</dbReference>
<feature type="transmembrane region" description="Helical" evidence="6">
    <location>
        <begin position="197"/>
        <end position="216"/>
    </location>
</feature>
<dbReference type="GO" id="GO:0005886">
    <property type="term" value="C:plasma membrane"/>
    <property type="evidence" value="ECO:0007669"/>
    <property type="project" value="UniProtKB-SubCell"/>
</dbReference>
<dbReference type="InterPro" id="IPR027022">
    <property type="entry name" value="ABC_permease_BceB-typ"/>
</dbReference>
<evidence type="ECO:0000256" key="1">
    <source>
        <dbReference type="ARBA" id="ARBA00004651"/>
    </source>
</evidence>
<evidence type="ECO:0000256" key="6">
    <source>
        <dbReference type="PIRNR" id="PIRNR018968"/>
    </source>
</evidence>
<keyword evidence="9" id="KW-1185">Reference proteome</keyword>
<feature type="transmembrane region" description="Helical" evidence="6">
    <location>
        <begin position="609"/>
        <end position="630"/>
    </location>
</feature>
<sequence>MTLFSLATKNMKGNFKNYLVYFVSFVFSIVIYYTFVSLQYNEKILDNILESATMAFLFLASSIVLLIFVAIFILYSSAFFTRKRKREVGLYSMLGLRKKTIGRMLFYENLLMGLLALVIGILFGTLLSKLFSMVLIKLMGATAEVDFGISFEAILQTVLVFMVIILFTSIQGYRLIYKFKLIELFHAEKKGEVEPKTSLVSTIIGIILLTVSYWLILRPFPEELTGTYVFTNYGSALLILIIGTHLFFSSVTVFLLKVAKKNKARYYRGTNLIETSQLMHRVRGSARTFTIIALLSSFTISLFGATYSGYYGNEKASEEEVPFSYSHLSKGEEFDTTIEEIIKEDEKHPVMAKVTIPVIEVDGELSFELGYEAQPFKLISESTYNQVSDALNRDQNVSLSQDEVAVVKPRLTEFTDSDFYGKEITIPNIEDTSKLTFVDMVEGSILPFDYPDFFVIVDDEIFNEAAKQRTPLVYKAYEVEDEKTTEVTSMKLRALIGEDFQVPSAYYLDYKSGKEGNALNLFIFGFLGLVFLAATGSIIYFKQLTEANEVKPNYEILRKIGVSKKDIRKSIKKQTLFVFGLPLTVGILHGSAILYFTSNFMSNLIGTNMLVPMITAMVAFIGIYIGYYLLTVNTYNGIVNK</sequence>